<evidence type="ECO:0000313" key="2">
    <source>
        <dbReference type="EMBL" id="GFQ76799.1"/>
    </source>
</evidence>
<name>A0A8X6FEL2_TRICU</name>
<keyword evidence="3" id="KW-1185">Reference proteome</keyword>
<dbReference type="AlphaFoldDB" id="A0A8X6FEL2"/>
<proteinExistence type="predicted"/>
<accession>A0A8X6FEL2</accession>
<protein>
    <submittedName>
        <fullName evidence="2">Uncharacterized protein</fullName>
    </submittedName>
</protein>
<reference evidence="2" key="1">
    <citation type="submission" date="2020-07" db="EMBL/GenBank/DDBJ databases">
        <title>Multicomponent nature underlies the extraordinary mechanical properties of spider dragline silk.</title>
        <authorList>
            <person name="Kono N."/>
            <person name="Nakamura H."/>
            <person name="Mori M."/>
            <person name="Yoshida Y."/>
            <person name="Ohtoshi R."/>
            <person name="Malay A.D."/>
            <person name="Moran D.A.P."/>
            <person name="Tomita M."/>
            <person name="Numata K."/>
            <person name="Arakawa K."/>
        </authorList>
    </citation>
    <scope>NUCLEOTIDE SEQUENCE</scope>
</reference>
<dbReference type="EMBL" id="BMAO01021687">
    <property type="protein sequence ID" value="GFQ76799.1"/>
    <property type="molecule type" value="Genomic_DNA"/>
</dbReference>
<organism evidence="2 3">
    <name type="scientific">Trichonephila clavata</name>
    <name type="common">Joro spider</name>
    <name type="synonym">Nephila clavata</name>
    <dbReference type="NCBI Taxonomy" id="2740835"/>
    <lineage>
        <taxon>Eukaryota</taxon>
        <taxon>Metazoa</taxon>
        <taxon>Ecdysozoa</taxon>
        <taxon>Arthropoda</taxon>
        <taxon>Chelicerata</taxon>
        <taxon>Arachnida</taxon>
        <taxon>Araneae</taxon>
        <taxon>Araneomorphae</taxon>
        <taxon>Entelegynae</taxon>
        <taxon>Araneoidea</taxon>
        <taxon>Nephilidae</taxon>
        <taxon>Trichonephila</taxon>
    </lineage>
</organism>
<gene>
    <name evidence="1" type="ORF">TNCT_268521</name>
    <name evidence="2" type="ORF">TNCT_291271</name>
</gene>
<evidence type="ECO:0000313" key="3">
    <source>
        <dbReference type="Proteomes" id="UP000887116"/>
    </source>
</evidence>
<sequence>MIHSRLKDYHSKLTQTSRGYGVDPLFPPRCCDLSLDAFSFRYIPSLLLFLFPPLRLRTKMQGEGGKERKGRWRASGTLRGCARAKERGKIAKKRKAKAL</sequence>
<comment type="caution">
    <text evidence="2">The sequence shown here is derived from an EMBL/GenBank/DDBJ whole genome shotgun (WGS) entry which is preliminary data.</text>
</comment>
<evidence type="ECO:0000313" key="1">
    <source>
        <dbReference type="EMBL" id="GFQ72026.1"/>
    </source>
</evidence>
<dbReference type="EMBL" id="BMAO01021134">
    <property type="protein sequence ID" value="GFQ72026.1"/>
    <property type="molecule type" value="Genomic_DNA"/>
</dbReference>
<dbReference type="Proteomes" id="UP000887116">
    <property type="component" value="Unassembled WGS sequence"/>
</dbReference>